<dbReference type="InterPro" id="IPR029071">
    <property type="entry name" value="Ubiquitin-like_domsf"/>
</dbReference>
<evidence type="ECO:0000313" key="2">
    <source>
        <dbReference type="EMBL" id="CAE7420257.1"/>
    </source>
</evidence>
<evidence type="ECO:0000313" key="3">
    <source>
        <dbReference type="Proteomes" id="UP000604046"/>
    </source>
</evidence>
<keyword evidence="3" id="KW-1185">Reference proteome</keyword>
<dbReference type="InterPro" id="IPR050158">
    <property type="entry name" value="Ubiquitin_ubiquitin-like"/>
</dbReference>
<dbReference type="AlphaFoldDB" id="A0A812R5E7"/>
<dbReference type="InterPro" id="IPR019956">
    <property type="entry name" value="Ubiquitin_dom"/>
</dbReference>
<dbReference type="InterPro" id="IPR000626">
    <property type="entry name" value="Ubiquitin-like_dom"/>
</dbReference>
<reference evidence="2" key="1">
    <citation type="submission" date="2021-02" db="EMBL/GenBank/DDBJ databases">
        <authorList>
            <person name="Dougan E. K."/>
            <person name="Rhodes N."/>
            <person name="Thang M."/>
            <person name="Chan C."/>
        </authorList>
    </citation>
    <scope>NUCLEOTIDE SEQUENCE</scope>
</reference>
<feature type="domain" description="Ubiquitin-like" evidence="1">
    <location>
        <begin position="98"/>
        <end position="173"/>
    </location>
</feature>
<dbReference type="CDD" id="cd17039">
    <property type="entry name" value="Ubl_ubiquitin_like"/>
    <property type="match status" value="1"/>
</dbReference>
<name>A0A812R5E7_9DINO</name>
<dbReference type="SUPFAM" id="SSF47769">
    <property type="entry name" value="SAM/Pointed domain"/>
    <property type="match status" value="1"/>
</dbReference>
<sequence>MVETAGPVPAGFNWQGKDVECWTSPEVQAFLSAVLPGHAAAAAFGHCSGKVLATLSKEDLRRQAKDEEVANVIFAELARLKKVQDHVNQINASGAQQFQLHVRTPADVVLQLEVRPTDTIGHVKARLAALEGTPVERQRLALLGSPLQDSRSLASCGIGESTVLLLVPRLNQSGHRSFAPAAAAVPTTPKPLASGTPRPRVPLVCTDIARPFPMSLEFVSIAEYQAFMLAIQRQVGRKSLTSTLAAVVQADDASPFLEILSNDKMRPPVQTRVMFDEDSEVLLIDTVGDILMDNARYRVLLHLKEEQKTAMLVTGMRPH</sequence>
<protein>
    <submittedName>
        <fullName evidence="2">UBQ9 protein</fullName>
    </submittedName>
</protein>
<dbReference type="OrthoDB" id="420864at2759"/>
<proteinExistence type="predicted"/>
<dbReference type="InterPro" id="IPR013761">
    <property type="entry name" value="SAM/pointed_sf"/>
</dbReference>
<evidence type="ECO:0000259" key="1">
    <source>
        <dbReference type="PROSITE" id="PS50053"/>
    </source>
</evidence>
<dbReference type="Pfam" id="PF00240">
    <property type="entry name" value="ubiquitin"/>
    <property type="match status" value="1"/>
</dbReference>
<dbReference type="Proteomes" id="UP000604046">
    <property type="component" value="Unassembled WGS sequence"/>
</dbReference>
<dbReference type="SUPFAM" id="SSF54236">
    <property type="entry name" value="Ubiquitin-like"/>
    <property type="match status" value="1"/>
</dbReference>
<dbReference type="PANTHER" id="PTHR10666">
    <property type="entry name" value="UBIQUITIN"/>
    <property type="match status" value="1"/>
</dbReference>
<organism evidence="2 3">
    <name type="scientific">Symbiodinium natans</name>
    <dbReference type="NCBI Taxonomy" id="878477"/>
    <lineage>
        <taxon>Eukaryota</taxon>
        <taxon>Sar</taxon>
        <taxon>Alveolata</taxon>
        <taxon>Dinophyceae</taxon>
        <taxon>Suessiales</taxon>
        <taxon>Symbiodiniaceae</taxon>
        <taxon>Symbiodinium</taxon>
    </lineage>
</organism>
<dbReference type="PRINTS" id="PR00348">
    <property type="entry name" value="UBIQUITIN"/>
</dbReference>
<comment type="caution">
    <text evidence="2">The sequence shown here is derived from an EMBL/GenBank/DDBJ whole genome shotgun (WGS) entry which is preliminary data.</text>
</comment>
<dbReference type="Gene3D" id="3.10.20.90">
    <property type="entry name" value="Phosphatidylinositol 3-kinase Catalytic Subunit, Chain A, domain 1"/>
    <property type="match status" value="1"/>
</dbReference>
<dbReference type="PROSITE" id="PS50053">
    <property type="entry name" value="UBIQUITIN_2"/>
    <property type="match status" value="1"/>
</dbReference>
<dbReference type="EMBL" id="CAJNDS010002301">
    <property type="protein sequence ID" value="CAE7420257.1"/>
    <property type="molecule type" value="Genomic_DNA"/>
</dbReference>
<gene>
    <name evidence="2" type="primary">UBQ9</name>
    <name evidence="2" type="ORF">SNAT2548_LOCUS22856</name>
</gene>
<dbReference type="SMART" id="SM00213">
    <property type="entry name" value="UBQ"/>
    <property type="match status" value="1"/>
</dbReference>
<accession>A0A812R5E7</accession>